<dbReference type="AlphaFoldDB" id="A0A8J3J822"/>
<gene>
    <name evidence="1" type="ORF">Aru02nite_66320</name>
</gene>
<comment type="caution">
    <text evidence="1">The sequence shown here is derived from an EMBL/GenBank/DDBJ whole genome shotgun (WGS) entry which is preliminary data.</text>
</comment>
<dbReference type="Proteomes" id="UP000612808">
    <property type="component" value="Unassembled WGS sequence"/>
</dbReference>
<keyword evidence="2" id="KW-1185">Reference proteome</keyword>
<dbReference type="EMBL" id="BOMB01000047">
    <property type="protein sequence ID" value="GID15743.1"/>
    <property type="molecule type" value="Genomic_DNA"/>
</dbReference>
<sequence length="75" mass="8679">MARGLASAVQVAQPVHRLAGEHRGAQRHATLIEYDPAQLTTRCWYAFDAVAWVEAHEWALPVRSARIRRRHRRPR</sequence>
<reference evidence="1" key="1">
    <citation type="submission" date="2021-01" db="EMBL/GenBank/DDBJ databases">
        <title>Whole genome shotgun sequence of Actinocatenispora rupis NBRC 107355.</title>
        <authorList>
            <person name="Komaki H."/>
            <person name="Tamura T."/>
        </authorList>
    </citation>
    <scope>NUCLEOTIDE SEQUENCE</scope>
    <source>
        <strain evidence="1">NBRC 107355</strain>
    </source>
</reference>
<organism evidence="1 2">
    <name type="scientific">Actinocatenispora rupis</name>
    <dbReference type="NCBI Taxonomy" id="519421"/>
    <lineage>
        <taxon>Bacteria</taxon>
        <taxon>Bacillati</taxon>
        <taxon>Actinomycetota</taxon>
        <taxon>Actinomycetes</taxon>
        <taxon>Micromonosporales</taxon>
        <taxon>Micromonosporaceae</taxon>
        <taxon>Actinocatenispora</taxon>
    </lineage>
</organism>
<protein>
    <submittedName>
        <fullName evidence="1">Uncharacterized protein</fullName>
    </submittedName>
</protein>
<evidence type="ECO:0000313" key="2">
    <source>
        <dbReference type="Proteomes" id="UP000612808"/>
    </source>
</evidence>
<proteinExistence type="predicted"/>
<evidence type="ECO:0000313" key="1">
    <source>
        <dbReference type="EMBL" id="GID15743.1"/>
    </source>
</evidence>
<accession>A0A8J3J822</accession>
<name>A0A8J3J822_9ACTN</name>